<dbReference type="InterPro" id="IPR016181">
    <property type="entry name" value="Acyl_CoA_acyltransferase"/>
</dbReference>
<dbReference type="AlphaFoldDB" id="A0A5C6XR47"/>
<dbReference type="CDD" id="cd04301">
    <property type="entry name" value="NAT_SF"/>
    <property type="match status" value="1"/>
</dbReference>
<protein>
    <submittedName>
        <fullName evidence="4">GNAT family N-acetyltransferase</fullName>
    </submittedName>
</protein>
<sequence length="158" mass="17518">MASTPETLRLDTAPTAAILPLRTRVLRPHFPADQLAHFEGDDLPHTHHFAAWAGDEVVAVLSLFLIPMPDTTQDAWQLRGMAVAPEVQSQGVGTRLLEHALIRQALVDPTITLVWCNARERAVPFYERHGFTIVSPIFEIEGVGPHYRMARAMPALLA</sequence>
<comment type="caution">
    <text evidence="4">The sequence shown here is derived from an EMBL/GenBank/DDBJ whole genome shotgun (WGS) entry which is preliminary data.</text>
</comment>
<evidence type="ECO:0000313" key="5">
    <source>
        <dbReference type="Proteomes" id="UP000321046"/>
    </source>
</evidence>
<dbReference type="Gene3D" id="3.40.630.30">
    <property type="match status" value="1"/>
</dbReference>
<dbReference type="EMBL" id="VOSL01000023">
    <property type="protein sequence ID" value="TXD40790.1"/>
    <property type="molecule type" value="Genomic_DNA"/>
</dbReference>
<evidence type="ECO:0000256" key="1">
    <source>
        <dbReference type="ARBA" id="ARBA00022679"/>
    </source>
</evidence>
<keyword evidence="2" id="KW-0012">Acyltransferase</keyword>
<dbReference type="Pfam" id="PF13508">
    <property type="entry name" value="Acetyltransf_7"/>
    <property type="match status" value="1"/>
</dbReference>
<dbReference type="PANTHER" id="PTHR43877">
    <property type="entry name" value="AMINOALKYLPHOSPHONATE N-ACETYLTRANSFERASE-RELATED-RELATED"/>
    <property type="match status" value="1"/>
</dbReference>
<dbReference type="PROSITE" id="PS51186">
    <property type="entry name" value="GNAT"/>
    <property type="match status" value="1"/>
</dbReference>
<dbReference type="SUPFAM" id="SSF55729">
    <property type="entry name" value="Acyl-CoA N-acyltransferases (Nat)"/>
    <property type="match status" value="1"/>
</dbReference>
<accession>A0A5C6XR47</accession>
<evidence type="ECO:0000313" key="4">
    <source>
        <dbReference type="EMBL" id="TXD40790.1"/>
    </source>
</evidence>
<dbReference type="InterPro" id="IPR050832">
    <property type="entry name" value="Bact_Acetyltransf"/>
</dbReference>
<evidence type="ECO:0000256" key="2">
    <source>
        <dbReference type="ARBA" id="ARBA00023315"/>
    </source>
</evidence>
<dbReference type="InterPro" id="IPR000182">
    <property type="entry name" value="GNAT_dom"/>
</dbReference>
<name>A0A5C6XR47_9DELT</name>
<dbReference type="RefSeq" id="WP_146973361.1">
    <property type="nucleotide sequence ID" value="NZ_VOSL01000023.1"/>
</dbReference>
<dbReference type="OrthoDB" id="9796171at2"/>
<proteinExistence type="predicted"/>
<gene>
    <name evidence="4" type="ORF">FRC96_04950</name>
</gene>
<keyword evidence="1 4" id="KW-0808">Transferase</keyword>
<organism evidence="4 5">
    <name type="scientific">Lujinxingia vulgaris</name>
    <dbReference type="NCBI Taxonomy" id="2600176"/>
    <lineage>
        <taxon>Bacteria</taxon>
        <taxon>Deltaproteobacteria</taxon>
        <taxon>Bradymonadales</taxon>
        <taxon>Lujinxingiaceae</taxon>
        <taxon>Lujinxingia</taxon>
    </lineage>
</organism>
<dbReference type="Proteomes" id="UP000321046">
    <property type="component" value="Unassembled WGS sequence"/>
</dbReference>
<feature type="domain" description="N-acetyltransferase" evidence="3">
    <location>
        <begin position="6"/>
        <end position="154"/>
    </location>
</feature>
<evidence type="ECO:0000259" key="3">
    <source>
        <dbReference type="PROSITE" id="PS51186"/>
    </source>
</evidence>
<reference evidence="4 5" key="1">
    <citation type="submission" date="2019-08" db="EMBL/GenBank/DDBJ databases">
        <title>Bradymonadales sp. TMQ2.</title>
        <authorList>
            <person name="Liang Q."/>
        </authorList>
    </citation>
    <scope>NUCLEOTIDE SEQUENCE [LARGE SCALE GENOMIC DNA]</scope>
    <source>
        <strain evidence="4 5">TMQ2</strain>
    </source>
</reference>
<dbReference type="GO" id="GO:0016747">
    <property type="term" value="F:acyltransferase activity, transferring groups other than amino-acyl groups"/>
    <property type="evidence" value="ECO:0007669"/>
    <property type="project" value="InterPro"/>
</dbReference>